<feature type="compositionally biased region" description="Low complexity" evidence="1">
    <location>
        <begin position="444"/>
        <end position="469"/>
    </location>
</feature>
<evidence type="ECO:0000259" key="2">
    <source>
        <dbReference type="SMART" id="SM00385"/>
    </source>
</evidence>
<dbReference type="GO" id="GO:0019901">
    <property type="term" value="F:protein kinase binding"/>
    <property type="evidence" value="ECO:0007669"/>
    <property type="project" value="InterPro"/>
</dbReference>
<gene>
    <name evidence="3" type="ORF">HYDPIDRAFT_101989</name>
</gene>
<evidence type="ECO:0000256" key="1">
    <source>
        <dbReference type="SAM" id="MobiDB-lite"/>
    </source>
</evidence>
<dbReference type="HOGENOM" id="CLU_012798_0_0_1"/>
<dbReference type="PANTHER" id="PTHR15615:SF27">
    <property type="entry name" value="PHO85 CYCLIN CLG1"/>
    <property type="match status" value="1"/>
</dbReference>
<keyword evidence="4" id="KW-1185">Reference proteome</keyword>
<dbReference type="GO" id="GO:0005634">
    <property type="term" value="C:nucleus"/>
    <property type="evidence" value="ECO:0007669"/>
    <property type="project" value="TreeGrafter"/>
</dbReference>
<dbReference type="InterPro" id="IPR036915">
    <property type="entry name" value="Cyclin-like_sf"/>
</dbReference>
<feature type="compositionally biased region" description="Polar residues" evidence="1">
    <location>
        <begin position="80"/>
        <end position="96"/>
    </location>
</feature>
<dbReference type="EMBL" id="KN839911">
    <property type="protein sequence ID" value="KIJ58785.1"/>
    <property type="molecule type" value="Genomic_DNA"/>
</dbReference>
<dbReference type="Pfam" id="PF08613">
    <property type="entry name" value="Cyclin"/>
    <property type="match status" value="1"/>
</dbReference>
<sequence length="639" mass="70874">MALYTPPSLPRTPSSCNMRTTLPSLPTELLATWSNWRPSKATGLMTPPMSAALPRLATQPHAQVTSLPPIAHFDRQLSTMHPITPPQSQDASSWSRSIPAPRSAVHSSPEPIEEDDDVFEPPFQNKPNIPDDAPHLIDWFDMSLKRPAGFVAEKTCEMVCYLWFSSTVPSNAASTSQQMPSPPYSPGIPAPSSALQFNPSATFVQFMQKLLETTQVSQSVIVLSLHYIWRLKERNRFTAGLPGSEFRIAVAAMMMANKFLDDNTYTNKTWSEVSGIELSEINRMEREFLMGVDFSLYVSGKKYESWLNLLKGLVLAKESESRKWRRSRTRYRNGRRVQPTTSIPAARTYRWRCQSTSTTHRARSTSPVQYTHPRTFSAHHVTPPNPHISPTPNSGSKRSAADAFSPTSASFNELPPLKRPTGITLQIPENGLPTGSNSASPLESLQSFAKMSLSSSSSSSPHDSRSAPSVGMLSSMPENKPQTLVAAYRVDRPVTVPQSLYYYSLAGSSTDSEAEQERVRRKARLRCYQPPPLTTSYQAPPSYMPMDVQSASVSPHETHMNVRQAPLPHIHDAIWSRKLPIALPHNCSPADSSLQLPPLRENVVPSAPFANAGPPGVQFYATSSHRGSPMYPYNWSYGR</sequence>
<dbReference type="GO" id="GO:0016538">
    <property type="term" value="F:cyclin-dependent protein serine/threonine kinase regulator activity"/>
    <property type="evidence" value="ECO:0007669"/>
    <property type="project" value="TreeGrafter"/>
</dbReference>
<name>A0A0C9VMC4_9AGAM</name>
<dbReference type="Proteomes" id="UP000053820">
    <property type="component" value="Unassembled WGS sequence"/>
</dbReference>
<dbReference type="InterPro" id="IPR013922">
    <property type="entry name" value="Cyclin_PHO80-like"/>
</dbReference>
<reference evidence="3 4" key="1">
    <citation type="submission" date="2014-04" db="EMBL/GenBank/DDBJ databases">
        <title>Evolutionary Origins and Diversification of the Mycorrhizal Mutualists.</title>
        <authorList>
            <consortium name="DOE Joint Genome Institute"/>
            <consortium name="Mycorrhizal Genomics Consortium"/>
            <person name="Kohler A."/>
            <person name="Kuo A."/>
            <person name="Nagy L.G."/>
            <person name="Floudas D."/>
            <person name="Copeland A."/>
            <person name="Barry K.W."/>
            <person name="Cichocki N."/>
            <person name="Veneault-Fourrey C."/>
            <person name="LaButti K."/>
            <person name="Lindquist E.A."/>
            <person name="Lipzen A."/>
            <person name="Lundell T."/>
            <person name="Morin E."/>
            <person name="Murat C."/>
            <person name="Riley R."/>
            <person name="Ohm R."/>
            <person name="Sun H."/>
            <person name="Tunlid A."/>
            <person name="Henrissat B."/>
            <person name="Grigoriev I.V."/>
            <person name="Hibbett D.S."/>
            <person name="Martin F."/>
        </authorList>
    </citation>
    <scope>NUCLEOTIDE SEQUENCE [LARGE SCALE GENOMIC DNA]</scope>
    <source>
        <strain evidence="3 4">MD-312</strain>
    </source>
</reference>
<proteinExistence type="predicted"/>
<dbReference type="AlphaFoldDB" id="A0A0C9VMC4"/>
<feature type="region of interest" description="Disordered" evidence="1">
    <location>
        <begin position="80"/>
        <end position="115"/>
    </location>
</feature>
<feature type="domain" description="Cyclin-like" evidence="2">
    <location>
        <begin position="205"/>
        <end position="290"/>
    </location>
</feature>
<dbReference type="InterPro" id="IPR013763">
    <property type="entry name" value="Cyclin-like_dom"/>
</dbReference>
<feature type="region of interest" description="Disordered" evidence="1">
    <location>
        <begin position="375"/>
        <end position="477"/>
    </location>
</feature>
<dbReference type="PANTHER" id="PTHR15615">
    <property type="match status" value="1"/>
</dbReference>
<protein>
    <recommendedName>
        <fullName evidence="2">Cyclin-like domain-containing protein</fullName>
    </recommendedName>
</protein>
<evidence type="ECO:0000313" key="4">
    <source>
        <dbReference type="Proteomes" id="UP000053820"/>
    </source>
</evidence>
<dbReference type="SUPFAM" id="SSF47954">
    <property type="entry name" value="Cyclin-like"/>
    <property type="match status" value="1"/>
</dbReference>
<organism evidence="3 4">
    <name type="scientific">Hydnomerulius pinastri MD-312</name>
    <dbReference type="NCBI Taxonomy" id="994086"/>
    <lineage>
        <taxon>Eukaryota</taxon>
        <taxon>Fungi</taxon>
        <taxon>Dikarya</taxon>
        <taxon>Basidiomycota</taxon>
        <taxon>Agaricomycotina</taxon>
        <taxon>Agaricomycetes</taxon>
        <taxon>Agaricomycetidae</taxon>
        <taxon>Boletales</taxon>
        <taxon>Boletales incertae sedis</taxon>
        <taxon>Leucogyrophana</taxon>
    </lineage>
</organism>
<dbReference type="GO" id="GO:0000307">
    <property type="term" value="C:cyclin-dependent protein kinase holoenzyme complex"/>
    <property type="evidence" value="ECO:0007669"/>
    <property type="project" value="TreeGrafter"/>
</dbReference>
<feature type="compositionally biased region" description="Polar residues" evidence="1">
    <location>
        <begin position="433"/>
        <end position="443"/>
    </location>
</feature>
<accession>A0A0C9VMC4</accession>
<dbReference type="OrthoDB" id="244495at2759"/>
<dbReference type="CDD" id="cd20557">
    <property type="entry name" value="CYCLIN_ScPCL1-like"/>
    <property type="match status" value="1"/>
</dbReference>
<evidence type="ECO:0000313" key="3">
    <source>
        <dbReference type="EMBL" id="KIJ58785.1"/>
    </source>
</evidence>
<dbReference type="Gene3D" id="1.10.472.10">
    <property type="entry name" value="Cyclin-like"/>
    <property type="match status" value="1"/>
</dbReference>
<dbReference type="SMART" id="SM00385">
    <property type="entry name" value="CYCLIN"/>
    <property type="match status" value="1"/>
</dbReference>